<dbReference type="HOGENOM" id="CLU_3407282_0_0_10"/>
<sequence>EVARKMKLTGLSIEMIEEMTGLTKNEIENL</sequence>
<reference evidence="1 2" key="1">
    <citation type="submission" date="2013-04" db="EMBL/GenBank/DDBJ databases">
        <title>The Genome Sequence of Bacteroides massiliensis dnLKV3.</title>
        <authorList>
            <consortium name="The Broad Institute Genomics Platform"/>
            <consortium name="The Broad Institute Genome Sequencing Center for Infectious Disease"/>
            <person name="Earl A."/>
            <person name="Xavier R."/>
            <person name="Kuhn K."/>
            <person name="Stappenbeck T."/>
            <person name="Walker B."/>
            <person name="Young S."/>
            <person name="Zeng Q."/>
            <person name="Gargeya S."/>
            <person name="Fitzgerald M."/>
            <person name="Haas B."/>
            <person name="Abouelleil A."/>
            <person name="Allen A.W."/>
            <person name="Alvarado L."/>
            <person name="Arachchi H.M."/>
            <person name="Berlin A.M."/>
            <person name="Chapman S.B."/>
            <person name="Gainer-Dewar J."/>
            <person name="Goldberg J."/>
            <person name="Griggs A."/>
            <person name="Gujja S."/>
            <person name="Hansen M."/>
            <person name="Howarth C."/>
            <person name="Imamovic A."/>
            <person name="Ireland A."/>
            <person name="Larimer J."/>
            <person name="McCowan C."/>
            <person name="Murphy C."/>
            <person name="Pearson M."/>
            <person name="Poon T.W."/>
            <person name="Priest M."/>
            <person name="Roberts A."/>
            <person name="Saif S."/>
            <person name="Shea T."/>
            <person name="Sisk P."/>
            <person name="Sykes S."/>
            <person name="Wortman J."/>
            <person name="Nusbaum C."/>
            <person name="Birren B."/>
        </authorList>
    </citation>
    <scope>NUCLEOTIDE SEQUENCE [LARGE SCALE GENOMIC DNA]</scope>
    <source>
        <strain evidence="2">dnLKV3</strain>
    </source>
</reference>
<name>R9IAX4_9BACT</name>
<dbReference type="EMBL" id="ASSP01000009">
    <property type="protein sequence ID" value="EOS13937.1"/>
    <property type="molecule type" value="Genomic_DNA"/>
</dbReference>
<dbReference type="AlphaFoldDB" id="R9IAX4"/>
<evidence type="ECO:0000313" key="2">
    <source>
        <dbReference type="Proteomes" id="UP000014200"/>
    </source>
</evidence>
<evidence type="ECO:0008006" key="3">
    <source>
        <dbReference type="Google" id="ProtNLM"/>
    </source>
</evidence>
<gene>
    <name evidence="1" type="ORF">C802_01785</name>
</gene>
<protein>
    <recommendedName>
        <fullName evidence="3">Transposase</fullName>
    </recommendedName>
</protein>
<comment type="caution">
    <text evidence="1">The sequence shown here is derived from an EMBL/GenBank/DDBJ whole genome shotgun (WGS) entry which is preliminary data.</text>
</comment>
<keyword evidence="2" id="KW-1185">Reference proteome</keyword>
<evidence type="ECO:0000313" key="1">
    <source>
        <dbReference type="EMBL" id="EOS13937.1"/>
    </source>
</evidence>
<proteinExistence type="predicted"/>
<dbReference type="Proteomes" id="UP000014200">
    <property type="component" value="Unassembled WGS sequence"/>
</dbReference>
<accession>R9IAX4</accession>
<feature type="non-terminal residue" evidence="1">
    <location>
        <position position="1"/>
    </location>
</feature>
<organism evidence="1 2">
    <name type="scientific">Phocaeicola sartorii</name>
    <dbReference type="NCBI Taxonomy" id="671267"/>
    <lineage>
        <taxon>Bacteria</taxon>
        <taxon>Pseudomonadati</taxon>
        <taxon>Bacteroidota</taxon>
        <taxon>Bacteroidia</taxon>
        <taxon>Bacteroidales</taxon>
        <taxon>Bacteroidaceae</taxon>
        <taxon>Phocaeicola</taxon>
    </lineage>
</organism>